<keyword evidence="1" id="KW-0433">Leucine-rich repeat</keyword>
<dbReference type="Pfam" id="PF13855">
    <property type="entry name" value="LRR_8"/>
    <property type="match status" value="1"/>
</dbReference>
<dbReference type="InterPro" id="IPR003591">
    <property type="entry name" value="Leu-rich_rpt_typical-subtyp"/>
</dbReference>
<dbReference type="GeneID" id="111087795"/>
<accession>A0ABM1T6C1</accession>
<name>A0ABM1T6C1_LIMPO</name>
<evidence type="ECO:0000256" key="1">
    <source>
        <dbReference type="ARBA" id="ARBA00022614"/>
    </source>
</evidence>
<organism evidence="4 5">
    <name type="scientific">Limulus polyphemus</name>
    <name type="common">Atlantic horseshoe crab</name>
    <dbReference type="NCBI Taxonomy" id="6850"/>
    <lineage>
        <taxon>Eukaryota</taxon>
        <taxon>Metazoa</taxon>
        <taxon>Ecdysozoa</taxon>
        <taxon>Arthropoda</taxon>
        <taxon>Chelicerata</taxon>
        <taxon>Merostomata</taxon>
        <taxon>Xiphosura</taxon>
        <taxon>Limulidae</taxon>
        <taxon>Limulus</taxon>
    </lineage>
</organism>
<dbReference type="InterPro" id="IPR032675">
    <property type="entry name" value="LRR_dom_sf"/>
</dbReference>
<keyword evidence="3" id="KW-0732">Signal</keyword>
<dbReference type="Pfam" id="PF00560">
    <property type="entry name" value="LRR_1"/>
    <property type="match status" value="1"/>
</dbReference>
<protein>
    <submittedName>
        <fullName evidence="5">Slit homolog 2 protein-like</fullName>
    </submittedName>
</protein>
<evidence type="ECO:0000256" key="2">
    <source>
        <dbReference type="ARBA" id="ARBA00022737"/>
    </source>
</evidence>
<keyword evidence="2" id="KW-0677">Repeat</keyword>
<feature type="signal peptide" evidence="3">
    <location>
        <begin position="1"/>
        <end position="17"/>
    </location>
</feature>
<gene>
    <name evidence="5" type="primary">LOC111087795</name>
</gene>
<feature type="chain" id="PRO_5046766573" evidence="3">
    <location>
        <begin position="18"/>
        <end position="344"/>
    </location>
</feature>
<dbReference type="SMART" id="SM00369">
    <property type="entry name" value="LRR_TYP"/>
    <property type="match status" value="5"/>
</dbReference>
<evidence type="ECO:0000256" key="3">
    <source>
        <dbReference type="SAM" id="SignalP"/>
    </source>
</evidence>
<dbReference type="Gene3D" id="3.80.10.10">
    <property type="entry name" value="Ribonuclease Inhibitor"/>
    <property type="match status" value="1"/>
</dbReference>
<dbReference type="PANTHER" id="PTHR24366:SF96">
    <property type="entry name" value="LEUCINE RICH REPEAT CONTAINING 53"/>
    <property type="match status" value="1"/>
</dbReference>
<evidence type="ECO:0000313" key="4">
    <source>
        <dbReference type="Proteomes" id="UP000694941"/>
    </source>
</evidence>
<keyword evidence="4" id="KW-1185">Reference proteome</keyword>
<dbReference type="PROSITE" id="PS51450">
    <property type="entry name" value="LRR"/>
    <property type="match status" value="4"/>
</dbReference>
<evidence type="ECO:0000313" key="5">
    <source>
        <dbReference type="RefSeq" id="XP_022251427.1"/>
    </source>
</evidence>
<sequence>MIILFLLMASFVHHGRPGSPCPKEDISPWFCVNTPTTRQDIYTTFICNRHKCERRLEKAAGHFIIDRIMISDVKKDKRKKSRGVIRLPPNWLWTSRVRELEIRSTPLSGCFLCDSPLSGQEYYLNKLVASNCFLSGKVCTDCKKSKVFDYGHITAVDITGLRHLRSLRVLDFSFNKLEELSNTSFPSSLTSLKTLVLSHNIISDISSKAFTQLPSLAELDLSYNQINNLSRDMFSSPNVNLKVLNLSWNKLSLLPENIFSFMFSLREVVFTNNLLQFLPSTTWNQAPTAIHRIDVTGNFLICDCHMKWIVTNLTSRTRLHGSCSAPWKMVDKYLKHAAGIMVCE</sequence>
<dbReference type="SUPFAM" id="SSF52058">
    <property type="entry name" value="L domain-like"/>
    <property type="match status" value="1"/>
</dbReference>
<dbReference type="InterPro" id="IPR001611">
    <property type="entry name" value="Leu-rich_rpt"/>
</dbReference>
<reference evidence="5" key="1">
    <citation type="submission" date="2025-08" db="UniProtKB">
        <authorList>
            <consortium name="RefSeq"/>
        </authorList>
    </citation>
    <scope>IDENTIFICATION</scope>
    <source>
        <tissue evidence="5">Muscle</tissue>
    </source>
</reference>
<proteinExistence type="predicted"/>
<dbReference type="RefSeq" id="XP_022251427.1">
    <property type="nucleotide sequence ID" value="XM_022395719.1"/>
</dbReference>
<dbReference type="PANTHER" id="PTHR24366">
    <property type="entry name" value="IG(IMMUNOGLOBULIN) AND LRR(LEUCINE RICH REPEAT) DOMAINS"/>
    <property type="match status" value="1"/>
</dbReference>
<dbReference type="Proteomes" id="UP000694941">
    <property type="component" value="Unplaced"/>
</dbReference>